<dbReference type="Pfam" id="PF01248">
    <property type="entry name" value="Ribosomal_L7Ae"/>
    <property type="match status" value="1"/>
</dbReference>
<reference evidence="3" key="1">
    <citation type="submission" date="2022-01" db="UniProtKB">
        <authorList>
            <consortium name="EnsemblMetazoa"/>
        </authorList>
    </citation>
    <scope>IDENTIFICATION</scope>
</reference>
<feature type="domain" description="Ribosomal protein eL8/eL30/eS12/Gadd45" evidence="2">
    <location>
        <begin position="292"/>
        <end position="382"/>
    </location>
</feature>
<dbReference type="InterPro" id="IPR029064">
    <property type="entry name" value="Ribosomal_eL30-like_sf"/>
</dbReference>
<dbReference type="Gene3D" id="3.30.1330.30">
    <property type="match status" value="1"/>
</dbReference>
<dbReference type="OMA" id="CGCHEAR"/>
<keyword evidence="4" id="KW-1185">Reference proteome</keyword>
<dbReference type="RefSeq" id="XP_014240873.1">
    <property type="nucleotide sequence ID" value="XM_014385387.2"/>
</dbReference>
<evidence type="ECO:0000256" key="1">
    <source>
        <dbReference type="SAM" id="MobiDB-lite"/>
    </source>
</evidence>
<evidence type="ECO:0000313" key="4">
    <source>
        <dbReference type="Proteomes" id="UP000494040"/>
    </source>
</evidence>
<dbReference type="InterPro" id="IPR040051">
    <property type="entry name" value="SECISBP2"/>
</dbReference>
<dbReference type="PANTHER" id="PTHR13284:SF4">
    <property type="entry name" value="C2H2-TYPE DOMAIN-CONTAINING PROTEIN"/>
    <property type="match status" value="1"/>
</dbReference>
<organism evidence="3 4">
    <name type="scientific">Cimex lectularius</name>
    <name type="common">Bed bug</name>
    <name type="synonym">Acanthia lectularia</name>
    <dbReference type="NCBI Taxonomy" id="79782"/>
    <lineage>
        <taxon>Eukaryota</taxon>
        <taxon>Metazoa</taxon>
        <taxon>Ecdysozoa</taxon>
        <taxon>Arthropoda</taxon>
        <taxon>Hexapoda</taxon>
        <taxon>Insecta</taxon>
        <taxon>Pterygota</taxon>
        <taxon>Neoptera</taxon>
        <taxon>Paraneoptera</taxon>
        <taxon>Hemiptera</taxon>
        <taxon>Heteroptera</taxon>
        <taxon>Panheteroptera</taxon>
        <taxon>Cimicomorpha</taxon>
        <taxon>Cimicidae</taxon>
        <taxon>Cimex</taxon>
    </lineage>
</organism>
<dbReference type="GO" id="GO:0043021">
    <property type="term" value="F:ribonucleoprotein complex binding"/>
    <property type="evidence" value="ECO:0007669"/>
    <property type="project" value="TreeGrafter"/>
</dbReference>
<dbReference type="GeneID" id="106661768"/>
<protein>
    <recommendedName>
        <fullName evidence="2">Ribosomal protein eL8/eL30/eS12/Gadd45 domain-containing protein</fullName>
    </recommendedName>
</protein>
<dbReference type="CTD" id="38934"/>
<dbReference type="GO" id="GO:0003730">
    <property type="term" value="F:mRNA 3'-UTR binding"/>
    <property type="evidence" value="ECO:0007669"/>
    <property type="project" value="TreeGrafter"/>
</dbReference>
<name>A0A8I6R8D7_CIMLE</name>
<evidence type="ECO:0000259" key="2">
    <source>
        <dbReference type="Pfam" id="PF01248"/>
    </source>
</evidence>
<dbReference type="EnsemblMetazoa" id="XM_014385387.2">
    <property type="protein sequence ID" value="XP_014240873.1"/>
    <property type="gene ID" value="LOC106661768"/>
</dbReference>
<dbReference type="AlphaFoldDB" id="A0A8I6R8D7"/>
<feature type="compositionally biased region" description="Polar residues" evidence="1">
    <location>
        <begin position="85"/>
        <end position="95"/>
    </location>
</feature>
<proteinExistence type="predicted"/>
<dbReference type="SUPFAM" id="SSF55315">
    <property type="entry name" value="L30e-like"/>
    <property type="match status" value="1"/>
</dbReference>
<dbReference type="KEGG" id="clec:106661768"/>
<dbReference type="PANTHER" id="PTHR13284">
    <property type="entry name" value="GH01354P"/>
    <property type="match status" value="1"/>
</dbReference>
<evidence type="ECO:0000313" key="3">
    <source>
        <dbReference type="EnsemblMetazoa" id="XP_014240873.1"/>
    </source>
</evidence>
<feature type="compositionally biased region" description="Polar residues" evidence="1">
    <location>
        <begin position="1"/>
        <end position="14"/>
    </location>
</feature>
<dbReference type="OrthoDB" id="6615585at2759"/>
<dbReference type="GO" id="GO:0005739">
    <property type="term" value="C:mitochondrion"/>
    <property type="evidence" value="ECO:0007669"/>
    <property type="project" value="TreeGrafter"/>
</dbReference>
<sequence>MATNYCNAVAGQSRTKIKDEKRNSWPELGSEGSFASSRSGTTASNRPAPARENLQFPQLGEKPAEAAESKCGTTVEEPKKETARTHVSNKPQQQNKFAERKLKMRLCRKSNLKKQKINVDIMQAIQASLCLEMLKKNKEFKKKPVKNARRGNMLDSDQPTLRKGKVRQGKRKLSLMKKTFLMSRKIHLEKIPYTSDMMRLKNELSQMKSNGRCDLDVDKVADRFEKIKIAEPEKQTVEKIDISKITSAIVHSKKFRGYCNNFVTAELKKAVSELIISLRKFHDKLYMRDEIKAHAKRRYVCGFKETKKFLLCNKIKVLIVATNLEIVEGLPTFQILDEIINTASSKDVPIIYGATAEEIGYWTLKKRRISALGVLDYDGANEIYRRLLENWEKAKGDYSSIVNAIKQYLTSNYTNNSDKLDVNCIEKEIRENVISKLLAQTVSVANAEQEAEDKI</sequence>
<dbReference type="InterPro" id="IPR004038">
    <property type="entry name" value="Ribosomal_eL8/eL30/eS12/Gad45"/>
</dbReference>
<feature type="compositionally biased region" description="Polar residues" evidence="1">
    <location>
        <begin position="33"/>
        <end position="45"/>
    </location>
</feature>
<accession>A0A8I6R8D7</accession>
<dbReference type="GO" id="GO:1990904">
    <property type="term" value="C:ribonucleoprotein complex"/>
    <property type="evidence" value="ECO:0007669"/>
    <property type="project" value="TreeGrafter"/>
</dbReference>
<dbReference type="GO" id="GO:0035368">
    <property type="term" value="F:selenocysteine insertion sequence binding"/>
    <property type="evidence" value="ECO:0007669"/>
    <property type="project" value="InterPro"/>
</dbReference>
<feature type="region of interest" description="Disordered" evidence="1">
    <location>
        <begin position="1"/>
        <end position="95"/>
    </location>
</feature>
<dbReference type="Proteomes" id="UP000494040">
    <property type="component" value="Unassembled WGS sequence"/>
</dbReference>